<organism evidence="2 3">
    <name type="scientific">Mycolicibacterium duvalii</name>
    <dbReference type="NCBI Taxonomy" id="39688"/>
    <lineage>
        <taxon>Bacteria</taxon>
        <taxon>Bacillati</taxon>
        <taxon>Actinomycetota</taxon>
        <taxon>Actinomycetes</taxon>
        <taxon>Mycobacteriales</taxon>
        <taxon>Mycobacteriaceae</taxon>
        <taxon>Mycolicibacterium</taxon>
    </lineage>
</organism>
<name>A0A7I7K7T0_9MYCO</name>
<dbReference type="Pfam" id="PF01636">
    <property type="entry name" value="APH"/>
    <property type="match status" value="1"/>
</dbReference>
<sequence>MSPLQTAEQLARRTRRACAAALRAATALGLSATRARVLHDAFSVVVQLEPEPVVARIPVVLTGSSDSDAQHSRQQRELDVAGWLADRGVPVVRPAAQVPRRPVRQDGFPITFWELADLAEDHQPYRGADLAYSAELHARLADYPGRLPFLAPFNLGLPELLDQLRPGGLLSAADLDRVWTEFHAMRAVLSTAEAFQAAFPSATVQPIQGDAPSHNVIHARNGILFSDFEDVCMGPVEWDIALLGRDATAQYDAAAVRRGLRATDPDVQQLMDSARRLQFVGCLPLIDELPMLAPGLAQAVQEWRNSPGWSDQTGSW</sequence>
<dbReference type="InterPro" id="IPR011009">
    <property type="entry name" value="Kinase-like_dom_sf"/>
</dbReference>
<dbReference type="SUPFAM" id="SSF56112">
    <property type="entry name" value="Protein kinase-like (PK-like)"/>
    <property type="match status" value="1"/>
</dbReference>
<reference evidence="2 3" key="1">
    <citation type="journal article" date="2019" name="Emerg. Microbes Infect.">
        <title>Comprehensive subspecies identification of 175 nontuberculous mycobacteria species based on 7547 genomic profiles.</title>
        <authorList>
            <person name="Matsumoto Y."/>
            <person name="Kinjo T."/>
            <person name="Motooka D."/>
            <person name="Nabeya D."/>
            <person name="Jung N."/>
            <person name="Uechi K."/>
            <person name="Horii T."/>
            <person name="Iida T."/>
            <person name="Fujita J."/>
            <person name="Nakamura S."/>
        </authorList>
    </citation>
    <scope>NUCLEOTIDE SEQUENCE [LARGE SCALE GENOMIC DNA]</scope>
    <source>
        <strain evidence="2 3">JCM 6396</strain>
    </source>
</reference>
<accession>A0A7I7K7T0</accession>
<dbReference type="RefSeq" id="WP_234815373.1">
    <property type="nucleotide sequence ID" value="NZ_AP022563.1"/>
</dbReference>
<evidence type="ECO:0000313" key="2">
    <source>
        <dbReference type="EMBL" id="BBX19609.1"/>
    </source>
</evidence>
<dbReference type="InterPro" id="IPR002575">
    <property type="entry name" value="Aminoglycoside_PTrfase"/>
</dbReference>
<dbReference type="EMBL" id="AP022563">
    <property type="protein sequence ID" value="BBX19609.1"/>
    <property type="molecule type" value="Genomic_DNA"/>
</dbReference>
<proteinExistence type="predicted"/>
<protein>
    <recommendedName>
        <fullName evidence="1">Aminoglycoside phosphotransferase domain-containing protein</fullName>
    </recommendedName>
</protein>
<evidence type="ECO:0000313" key="3">
    <source>
        <dbReference type="Proteomes" id="UP000467006"/>
    </source>
</evidence>
<evidence type="ECO:0000259" key="1">
    <source>
        <dbReference type="Pfam" id="PF01636"/>
    </source>
</evidence>
<gene>
    <name evidence="2" type="ORF">MDUV_44690</name>
</gene>
<keyword evidence="3" id="KW-1185">Reference proteome</keyword>
<feature type="domain" description="Aminoglycoside phosphotransferase" evidence="1">
    <location>
        <begin position="67"/>
        <end position="265"/>
    </location>
</feature>
<dbReference type="KEGG" id="mdu:MDUV_44690"/>
<dbReference type="Proteomes" id="UP000467006">
    <property type="component" value="Chromosome"/>
</dbReference>
<dbReference type="AlphaFoldDB" id="A0A7I7K7T0"/>